<comment type="caution">
    <text evidence="2">The sequence shown here is derived from an EMBL/GenBank/DDBJ whole genome shotgun (WGS) entry which is preliminary data.</text>
</comment>
<reference evidence="2" key="1">
    <citation type="journal article" date="2018" name="Genome Biol.">
        <title>SKESA: strategic k-mer extension for scrupulous assemblies.</title>
        <authorList>
            <person name="Souvorov A."/>
            <person name="Agarwala R."/>
            <person name="Lipman D.J."/>
        </authorList>
    </citation>
    <scope>NUCLEOTIDE SEQUENCE</scope>
    <source>
        <strain evidence="2">OLC2673_Aeromonas</strain>
    </source>
</reference>
<organism evidence="2 3">
    <name type="scientific">Aeromonas hydrophila</name>
    <dbReference type="NCBI Taxonomy" id="644"/>
    <lineage>
        <taxon>Bacteria</taxon>
        <taxon>Pseudomonadati</taxon>
        <taxon>Pseudomonadota</taxon>
        <taxon>Gammaproteobacteria</taxon>
        <taxon>Aeromonadales</taxon>
        <taxon>Aeromonadaceae</taxon>
        <taxon>Aeromonas</taxon>
    </lineage>
</organism>
<dbReference type="AlphaFoldDB" id="A0AAD3UGE8"/>
<name>A0AAD3UGE8_AERHY</name>
<feature type="non-terminal residue" evidence="2">
    <location>
        <position position="1"/>
    </location>
</feature>
<evidence type="ECO:0000313" key="3">
    <source>
        <dbReference type="Proteomes" id="UP000859505"/>
    </source>
</evidence>
<proteinExistence type="predicted"/>
<dbReference type="Proteomes" id="UP000859505">
    <property type="component" value="Unassembled WGS sequence"/>
</dbReference>
<protein>
    <submittedName>
        <fullName evidence="2">L-methionine/branched-chain amino acid transporter</fullName>
    </submittedName>
</protein>
<reference evidence="2" key="2">
    <citation type="submission" date="2020-01" db="EMBL/GenBank/DDBJ databases">
        <authorList>
            <consortium name="NCBI Pathogen Detection Project"/>
        </authorList>
    </citation>
    <scope>NUCLEOTIDE SEQUENCE</scope>
    <source>
        <strain evidence="2">OLC2673_Aeromonas</strain>
    </source>
</reference>
<accession>A0AAD3UGE8</accession>
<sequence>LVLVALASQVLYAVVLSLGYGCFSLWRRRRRRSVSDEGVCAIK</sequence>
<evidence type="ECO:0000256" key="1">
    <source>
        <dbReference type="SAM" id="Phobius"/>
    </source>
</evidence>
<keyword evidence="1" id="KW-1133">Transmembrane helix</keyword>
<keyword evidence="1" id="KW-0812">Transmembrane</keyword>
<feature type="transmembrane region" description="Helical" evidence="1">
    <location>
        <begin position="6"/>
        <end position="26"/>
    </location>
</feature>
<dbReference type="EMBL" id="DACTUL010000083">
    <property type="protein sequence ID" value="HAT6346890.1"/>
    <property type="molecule type" value="Genomic_DNA"/>
</dbReference>
<keyword evidence="1" id="KW-0472">Membrane</keyword>
<evidence type="ECO:0000313" key="2">
    <source>
        <dbReference type="EMBL" id="HAT6346890.1"/>
    </source>
</evidence>
<gene>
    <name evidence="2" type="ORF">JAJ28_004711</name>
</gene>